<accession>A0A183GLU1</accession>
<sequence length="104" mass="11341">LKKKLGSFLAKALNQELESKGYGNTCLKQTLKKAIDVQELQVGNNTLYSVYAMLKPSNGLFTAEIFSTPSGLELSSGFSRWGWYGGQGDCVLDPPRPLCHCPGK</sequence>
<keyword evidence="1" id="KW-1185">Reference proteome</keyword>
<proteinExistence type="predicted"/>
<protein>
    <submittedName>
        <fullName evidence="2">Cadherin_2 domain-containing protein</fullName>
    </submittedName>
</protein>
<organism evidence="1 2">
    <name type="scientific">Heligmosomoides polygyrus</name>
    <name type="common">Parasitic roundworm</name>
    <dbReference type="NCBI Taxonomy" id="6339"/>
    <lineage>
        <taxon>Eukaryota</taxon>
        <taxon>Metazoa</taxon>
        <taxon>Ecdysozoa</taxon>
        <taxon>Nematoda</taxon>
        <taxon>Chromadorea</taxon>
        <taxon>Rhabditida</taxon>
        <taxon>Rhabditina</taxon>
        <taxon>Rhabditomorpha</taxon>
        <taxon>Strongyloidea</taxon>
        <taxon>Heligmosomidae</taxon>
        <taxon>Heligmosomoides</taxon>
    </lineage>
</organism>
<evidence type="ECO:0000313" key="2">
    <source>
        <dbReference type="WBParaSite" id="HPBE_0002366101-mRNA-1"/>
    </source>
</evidence>
<dbReference type="Proteomes" id="UP000050761">
    <property type="component" value="Unassembled WGS sequence"/>
</dbReference>
<dbReference type="AlphaFoldDB" id="A0A183GLU1"/>
<evidence type="ECO:0000313" key="1">
    <source>
        <dbReference type="Proteomes" id="UP000050761"/>
    </source>
</evidence>
<name>A0A183GLU1_HELPZ</name>
<reference evidence="2" key="1">
    <citation type="submission" date="2019-09" db="UniProtKB">
        <authorList>
            <consortium name="WormBaseParasite"/>
        </authorList>
    </citation>
    <scope>IDENTIFICATION</scope>
</reference>
<dbReference type="WBParaSite" id="HPBE_0002366101-mRNA-1">
    <property type="protein sequence ID" value="HPBE_0002366101-mRNA-1"/>
    <property type="gene ID" value="HPBE_0002366101"/>
</dbReference>